<dbReference type="GO" id="GO:0006581">
    <property type="term" value="P:acetylcholine catabolic process"/>
    <property type="evidence" value="ECO:0007669"/>
    <property type="project" value="TreeGrafter"/>
</dbReference>
<dbReference type="EC" id="3.1.1.7" evidence="2"/>
<evidence type="ECO:0000256" key="3">
    <source>
        <dbReference type="ARBA" id="ARBA00022487"/>
    </source>
</evidence>
<evidence type="ECO:0000256" key="8">
    <source>
        <dbReference type="ARBA" id="ARBA00048484"/>
    </source>
</evidence>
<evidence type="ECO:0000256" key="7">
    <source>
        <dbReference type="ARBA" id="ARBA00023180"/>
    </source>
</evidence>
<dbReference type="InterPro" id="IPR019819">
    <property type="entry name" value="Carboxylesterase_B_CS"/>
</dbReference>
<dbReference type="SUPFAM" id="SSF53474">
    <property type="entry name" value="alpha/beta-Hydrolases"/>
    <property type="match status" value="1"/>
</dbReference>
<dbReference type="InterPro" id="IPR000997">
    <property type="entry name" value="Cholinesterase"/>
</dbReference>
<proteinExistence type="inferred from homology"/>
<keyword evidence="7" id="KW-0325">Glycoprotein</keyword>
<dbReference type="GO" id="GO:0019695">
    <property type="term" value="P:choline metabolic process"/>
    <property type="evidence" value="ECO:0007669"/>
    <property type="project" value="TreeGrafter"/>
</dbReference>
<dbReference type="InterPro" id="IPR029058">
    <property type="entry name" value="AB_hydrolase_fold"/>
</dbReference>
<evidence type="ECO:0000256" key="1">
    <source>
        <dbReference type="ARBA" id="ARBA00005964"/>
    </source>
</evidence>
<comment type="caution">
    <text evidence="10">The sequence shown here is derived from an EMBL/GenBank/DDBJ whole genome shotgun (WGS) entry which is preliminary data.</text>
</comment>
<keyword evidence="4" id="KW-0378">Hydrolase</keyword>
<dbReference type="InterPro" id="IPR002018">
    <property type="entry name" value="CarbesteraseB"/>
</dbReference>
<comment type="catalytic activity">
    <reaction evidence="8">
        <text>acetylcholine + H2O = choline + acetate + H(+)</text>
        <dbReference type="Rhea" id="RHEA:17561"/>
        <dbReference type="ChEBI" id="CHEBI:15354"/>
        <dbReference type="ChEBI" id="CHEBI:15355"/>
        <dbReference type="ChEBI" id="CHEBI:15377"/>
        <dbReference type="ChEBI" id="CHEBI:15378"/>
        <dbReference type="ChEBI" id="CHEBI:30089"/>
        <dbReference type="EC" id="3.1.1.7"/>
    </reaction>
</comment>
<organism evidence="10 11">
    <name type="scientific">Oedothorax gibbosus</name>
    <dbReference type="NCBI Taxonomy" id="931172"/>
    <lineage>
        <taxon>Eukaryota</taxon>
        <taxon>Metazoa</taxon>
        <taxon>Ecdysozoa</taxon>
        <taxon>Arthropoda</taxon>
        <taxon>Chelicerata</taxon>
        <taxon>Arachnida</taxon>
        <taxon>Araneae</taxon>
        <taxon>Araneomorphae</taxon>
        <taxon>Entelegynae</taxon>
        <taxon>Araneoidea</taxon>
        <taxon>Linyphiidae</taxon>
        <taxon>Erigoninae</taxon>
        <taxon>Oedothorax</taxon>
    </lineage>
</organism>
<protein>
    <recommendedName>
        <fullName evidence="2">acetylcholinesterase</fullName>
        <ecNumber evidence="2">3.1.1.7</ecNumber>
    </recommendedName>
</protein>
<sequence>MVLTNGTQIGINMETLQLLIIYGLTLYQTVNSQEPSVEIDGNRIIGQRVEFYGLEAHQYLGIPYAEPPVGDLRFQKTKPYQNYPPELKAFYNPPACPQYTDLPLPWHNETTKQSEDCLYLNIWAPPGDGTGEKKAVLFWMHGGEYRYGSISDPVLNGTRIVVASHIILVTVNYRLGYLGFFTSNSEDAPGNLALWDVLEALKWVNKNIGAFGGDASRITIGGETAGAVNVGYLTVSPLAKGLFARQIVMTASIVTRRLDNNTRNLASSQQLAEYLGCANTSYTIQDHPKEVVNCLQGVDASKIAKADFEMSSKTGYNMVPQYGDEFLPKDPRTAVIKGDFTCTDLLTGNVKDVGSYRMTTRDYKDYFGFFGEKNPHVNRLLGEEIIRNGVQNFPNPEEIVKYYLPDNLTDDSNFQIRTQAYTAQGDSGFLCPTVYYAEQCAKQGKHVYYYLFTHRPSNSKWSSWMGTTNYDDVPFLFGHPISNPEYTSEENLLSDRMIGDFTNFVKNGDPDEAWPLYMKQSPIYQVLERDAPPGEDQESGPHTANCEFLKPYFGF</sequence>
<evidence type="ECO:0000259" key="9">
    <source>
        <dbReference type="Pfam" id="PF00135"/>
    </source>
</evidence>
<comment type="similarity">
    <text evidence="1">Belongs to the type-B carboxylesterase/lipase family.</text>
</comment>
<gene>
    <name evidence="10" type="ORF">JTE90_003811</name>
</gene>
<accession>A0AAV6VHQ1</accession>
<keyword evidence="3" id="KW-0719">Serine esterase</keyword>
<evidence type="ECO:0000313" key="10">
    <source>
        <dbReference type="EMBL" id="KAG8195666.1"/>
    </source>
</evidence>
<dbReference type="AlphaFoldDB" id="A0AAV6VHQ1"/>
<dbReference type="GO" id="GO:0005886">
    <property type="term" value="C:plasma membrane"/>
    <property type="evidence" value="ECO:0007669"/>
    <property type="project" value="TreeGrafter"/>
</dbReference>
<name>A0AAV6VHQ1_9ARAC</name>
<dbReference type="Proteomes" id="UP000827092">
    <property type="component" value="Unassembled WGS sequence"/>
</dbReference>
<dbReference type="PRINTS" id="PR00878">
    <property type="entry name" value="CHOLNESTRASE"/>
</dbReference>
<dbReference type="EMBL" id="JAFNEN010000081">
    <property type="protein sequence ID" value="KAG8195666.1"/>
    <property type="molecule type" value="Genomic_DNA"/>
</dbReference>
<evidence type="ECO:0000256" key="2">
    <source>
        <dbReference type="ARBA" id="ARBA00013276"/>
    </source>
</evidence>
<dbReference type="GO" id="GO:0003990">
    <property type="term" value="F:acetylcholinesterase activity"/>
    <property type="evidence" value="ECO:0007669"/>
    <property type="project" value="UniProtKB-EC"/>
</dbReference>
<evidence type="ECO:0000256" key="5">
    <source>
        <dbReference type="ARBA" id="ARBA00022867"/>
    </source>
</evidence>
<keyword evidence="6" id="KW-1015">Disulfide bond</keyword>
<evidence type="ECO:0000256" key="6">
    <source>
        <dbReference type="ARBA" id="ARBA00023157"/>
    </source>
</evidence>
<dbReference type="InterPro" id="IPR050654">
    <property type="entry name" value="AChE-related_enzymes"/>
</dbReference>
<evidence type="ECO:0000313" key="11">
    <source>
        <dbReference type="Proteomes" id="UP000827092"/>
    </source>
</evidence>
<dbReference type="Pfam" id="PF00135">
    <property type="entry name" value="COesterase"/>
    <property type="match status" value="1"/>
</dbReference>
<dbReference type="PANTHER" id="PTHR43918">
    <property type="entry name" value="ACETYLCHOLINESTERASE"/>
    <property type="match status" value="1"/>
</dbReference>
<keyword evidence="5" id="KW-0531">Neurotransmitter degradation</keyword>
<keyword evidence="11" id="KW-1185">Reference proteome</keyword>
<dbReference type="PANTHER" id="PTHR43918:SF4">
    <property type="entry name" value="CARBOXYLIC ESTER HYDROLASE"/>
    <property type="match status" value="1"/>
</dbReference>
<evidence type="ECO:0000256" key="4">
    <source>
        <dbReference type="ARBA" id="ARBA00022801"/>
    </source>
</evidence>
<feature type="domain" description="Carboxylesterase type B" evidence="9">
    <location>
        <begin position="34"/>
        <end position="526"/>
    </location>
</feature>
<dbReference type="GO" id="GO:0005615">
    <property type="term" value="C:extracellular space"/>
    <property type="evidence" value="ECO:0007669"/>
    <property type="project" value="TreeGrafter"/>
</dbReference>
<reference evidence="10 11" key="1">
    <citation type="journal article" date="2022" name="Nat. Ecol. Evol.">
        <title>A masculinizing supergene underlies an exaggerated male reproductive morph in a spider.</title>
        <authorList>
            <person name="Hendrickx F."/>
            <person name="De Corte Z."/>
            <person name="Sonet G."/>
            <person name="Van Belleghem S.M."/>
            <person name="Kostlbacher S."/>
            <person name="Vangestel C."/>
        </authorList>
    </citation>
    <scope>NUCLEOTIDE SEQUENCE [LARGE SCALE GENOMIC DNA]</scope>
    <source>
        <strain evidence="10">W744_W776</strain>
    </source>
</reference>
<dbReference type="PROSITE" id="PS00941">
    <property type="entry name" value="CARBOXYLESTERASE_B_2"/>
    <property type="match status" value="1"/>
</dbReference>
<dbReference type="Gene3D" id="3.40.50.1820">
    <property type="entry name" value="alpha/beta hydrolase"/>
    <property type="match status" value="1"/>
</dbReference>